<keyword evidence="2" id="KW-0472">Membrane</keyword>
<evidence type="ECO:0000256" key="1">
    <source>
        <dbReference type="SAM" id="MobiDB-lite"/>
    </source>
</evidence>
<evidence type="ECO:0000256" key="3">
    <source>
        <dbReference type="SAM" id="SignalP"/>
    </source>
</evidence>
<evidence type="ECO:0000256" key="2">
    <source>
        <dbReference type="SAM" id="Phobius"/>
    </source>
</evidence>
<keyword evidence="2" id="KW-1133">Transmembrane helix</keyword>
<accession>A0A6P8APC6</accession>
<dbReference type="GeneID" id="41966188"/>
<evidence type="ECO:0000313" key="5">
    <source>
        <dbReference type="RefSeq" id="XP_030976752.1"/>
    </source>
</evidence>
<feature type="transmembrane region" description="Helical" evidence="2">
    <location>
        <begin position="220"/>
        <end position="243"/>
    </location>
</feature>
<keyword evidence="4" id="KW-1185">Reference proteome</keyword>
<keyword evidence="2" id="KW-0812">Transmembrane</keyword>
<name>A0A6P8APC6_PYRGI</name>
<feature type="region of interest" description="Disordered" evidence="1">
    <location>
        <begin position="250"/>
        <end position="270"/>
    </location>
</feature>
<dbReference type="Proteomes" id="UP000515153">
    <property type="component" value="Chromosome VI"/>
</dbReference>
<organism evidence="4 5">
    <name type="scientific">Pyricularia grisea</name>
    <name type="common">Crabgrass-specific blast fungus</name>
    <name type="synonym">Magnaporthe grisea</name>
    <dbReference type="NCBI Taxonomy" id="148305"/>
    <lineage>
        <taxon>Eukaryota</taxon>
        <taxon>Fungi</taxon>
        <taxon>Dikarya</taxon>
        <taxon>Ascomycota</taxon>
        <taxon>Pezizomycotina</taxon>
        <taxon>Sordariomycetes</taxon>
        <taxon>Sordariomycetidae</taxon>
        <taxon>Magnaporthales</taxon>
        <taxon>Pyriculariaceae</taxon>
        <taxon>Pyricularia</taxon>
    </lineage>
</organism>
<feature type="signal peptide" evidence="3">
    <location>
        <begin position="1"/>
        <end position="38"/>
    </location>
</feature>
<evidence type="ECO:0000313" key="4">
    <source>
        <dbReference type="Proteomes" id="UP000515153"/>
    </source>
</evidence>
<feature type="region of interest" description="Disordered" evidence="1">
    <location>
        <begin position="154"/>
        <end position="212"/>
    </location>
</feature>
<keyword evidence="3" id="KW-0732">Signal</keyword>
<sequence>MFRSMKHNHQSRSGQSSLHPYSLLFLTLLAIPSSLTSAQKTTAGPAATVSLYKQTDYSTARSCAVGCLVYNGIYNCGVNAGYQDLGIGLGCGCGPANGCYCNTKVASEASSYISSCVSSRCAANVADWKSEAGSMMDMYRAYCATANVEPTPNAAANAPNPAGVTGKAASSGTLQTGASGGSRTGAGLPAETSDSGAGQQQGGGTGGDSASKGGLSQSDIIALAASLGVGVPSLMIAAATLWLQMKKKKSKAQAAAAAAKPPSVQGGTSP</sequence>
<evidence type="ECO:0008006" key="6">
    <source>
        <dbReference type="Google" id="ProtNLM"/>
    </source>
</evidence>
<feature type="chain" id="PRO_5027598924" description="Extracellular membrane protein CFEM domain-containing protein" evidence="3">
    <location>
        <begin position="39"/>
        <end position="270"/>
    </location>
</feature>
<reference evidence="5" key="2">
    <citation type="submission" date="2019-10" db="EMBL/GenBank/DDBJ databases">
        <authorList>
            <consortium name="NCBI Genome Project"/>
        </authorList>
    </citation>
    <scope>NUCLEOTIDE SEQUENCE</scope>
    <source>
        <strain evidence="5">NI907</strain>
    </source>
</reference>
<reference evidence="4 5" key="1">
    <citation type="journal article" date="2019" name="Mol. Biol. Evol.">
        <title>Blast fungal genomes show frequent chromosomal changes, gene gains and losses, and effector gene turnover.</title>
        <authorList>
            <person name="Gomez Luciano L.B."/>
            <person name="Jason Tsai I."/>
            <person name="Chuma I."/>
            <person name="Tosa Y."/>
            <person name="Chen Y.H."/>
            <person name="Li J.Y."/>
            <person name="Li M.Y."/>
            <person name="Jade Lu M.Y."/>
            <person name="Nakayashiki H."/>
            <person name="Li W.H."/>
        </authorList>
    </citation>
    <scope>NUCLEOTIDE SEQUENCE [LARGE SCALE GENOMIC DNA]</scope>
    <source>
        <strain evidence="4 5">NI907</strain>
    </source>
</reference>
<dbReference type="AlphaFoldDB" id="A0A6P8APC6"/>
<proteinExistence type="predicted"/>
<protein>
    <recommendedName>
        <fullName evidence="6">Extracellular membrane protein CFEM domain-containing protein</fullName>
    </recommendedName>
</protein>
<dbReference type="KEGG" id="pgri:PgNI_11313"/>
<gene>
    <name evidence="5" type="ORF">PgNI_11313</name>
</gene>
<reference evidence="5" key="3">
    <citation type="submission" date="2025-08" db="UniProtKB">
        <authorList>
            <consortium name="RefSeq"/>
        </authorList>
    </citation>
    <scope>IDENTIFICATION</scope>
    <source>
        <strain evidence="5">NI907</strain>
    </source>
</reference>
<dbReference type="RefSeq" id="XP_030976752.1">
    <property type="nucleotide sequence ID" value="XM_031131283.1"/>
</dbReference>